<proteinExistence type="predicted"/>
<dbReference type="PANTHER" id="PTHR42659">
    <property type="entry name" value="XANTHINE DEHYDROGENASE SUBUNIT C-RELATED"/>
    <property type="match status" value="1"/>
</dbReference>
<dbReference type="InterPro" id="IPR016167">
    <property type="entry name" value="FAD-bd_PCMH_sub1"/>
</dbReference>
<name>A0A0E3Z7I2_9PSEU</name>
<dbReference type="EMBL" id="KP995196">
    <property type="protein sequence ID" value="AKC92643.1"/>
    <property type="molecule type" value="Genomic_DNA"/>
</dbReference>
<dbReference type="InterPro" id="IPR036683">
    <property type="entry name" value="CO_DH_flav_C_dom_sf"/>
</dbReference>
<dbReference type="InterPro" id="IPR016169">
    <property type="entry name" value="FAD-bd_PCMH_sub2"/>
</dbReference>
<accession>A0A0E3Z7I2</accession>
<dbReference type="FunFam" id="3.30.465.10:FF:000017">
    <property type="entry name" value="Xanthine dehydrogenase, FAD binding subunit"/>
    <property type="match status" value="1"/>
</dbReference>
<dbReference type="InterPro" id="IPR005107">
    <property type="entry name" value="CO_DH_flav_C"/>
</dbReference>
<dbReference type="PROSITE" id="PS51387">
    <property type="entry name" value="FAD_PCMH"/>
    <property type="match status" value="1"/>
</dbReference>
<evidence type="ECO:0000256" key="2">
    <source>
        <dbReference type="ARBA" id="ARBA00022827"/>
    </source>
</evidence>
<sequence length="289" mass="30119">MTSSAFDYARPDGVGGAVRMLAGNDGTTRVLAGGQSLLPMLRLRRISPRLVVDVGRVPELRGVTEETGSLLIGTMTTHHEVLHDPLIRRYAPLLSQATATVGDPAVRHRGTLGGAIAHADPAGDMPVTVLALDGELVAEGPRGRRSIPAAEFFTGCLSSALELDELLVGIRLPKRHDDWAYHYEKFRPSAQAPTTVAVAVAVRCDAGHIAEAGIGLANVAATPVRASATEAALAGAVVSTESVARAAAAAAENVSPLSATSAPADYLAHLTRVLTHRAVLIAARPIPRR</sequence>
<dbReference type="Gene3D" id="3.30.465.10">
    <property type="match status" value="1"/>
</dbReference>
<organism evidence="5">
    <name type="scientific">Amycolatopsis sp. SANK 60206</name>
    <dbReference type="NCBI Taxonomy" id="1642649"/>
    <lineage>
        <taxon>Bacteria</taxon>
        <taxon>Bacillati</taxon>
        <taxon>Actinomycetota</taxon>
        <taxon>Actinomycetes</taxon>
        <taxon>Pseudonocardiales</taxon>
        <taxon>Pseudonocardiaceae</taxon>
        <taxon>Amycolatopsis</taxon>
    </lineage>
</organism>
<protein>
    <submittedName>
        <fullName evidence="5">Putative CO dehydrogenase subunit</fullName>
    </submittedName>
</protein>
<keyword evidence="1" id="KW-0285">Flavoprotein</keyword>
<keyword evidence="3" id="KW-0560">Oxidoreductase</keyword>
<dbReference type="GO" id="GO:0071949">
    <property type="term" value="F:FAD binding"/>
    <property type="evidence" value="ECO:0007669"/>
    <property type="project" value="InterPro"/>
</dbReference>
<evidence type="ECO:0000256" key="1">
    <source>
        <dbReference type="ARBA" id="ARBA00022630"/>
    </source>
</evidence>
<feature type="domain" description="FAD-binding PCMH-type" evidence="4">
    <location>
        <begin position="1"/>
        <end position="177"/>
    </location>
</feature>
<evidence type="ECO:0000256" key="3">
    <source>
        <dbReference type="ARBA" id="ARBA00023002"/>
    </source>
</evidence>
<dbReference type="AlphaFoldDB" id="A0A0E3Z7I2"/>
<dbReference type="SUPFAM" id="SSF56176">
    <property type="entry name" value="FAD-binding/transporter-associated domain-like"/>
    <property type="match status" value="1"/>
</dbReference>
<evidence type="ECO:0000259" key="4">
    <source>
        <dbReference type="PROSITE" id="PS51387"/>
    </source>
</evidence>
<dbReference type="PANTHER" id="PTHR42659:SF2">
    <property type="entry name" value="XANTHINE DEHYDROGENASE SUBUNIT C-RELATED"/>
    <property type="match status" value="1"/>
</dbReference>
<dbReference type="InterPro" id="IPR051312">
    <property type="entry name" value="Diverse_Substr_Oxidored"/>
</dbReference>
<dbReference type="InterPro" id="IPR016166">
    <property type="entry name" value="FAD-bd_PCMH"/>
</dbReference>
<dbReference type="GO" id="GO:0016491">
    <property type="term" value="F:oxidoreductase activity"/>
    <property type="evidence" value="ECO:0007669"/>
    <property type="project" value="UniProtKB-KW"/>
</dbReference>
<dbReference type="InterPro" id="IPR002346">
    <property type="entry name" value="Mopterin_DH_FAD-bd"/>
</dbReference>
<reference evidence="5" key="1">
    <citation type="journal article" date="2015" name="J. Biol. Chem.">
        <title>The biosynthesis of capuramycin-type antibiotics: identification of the A-102395 biosynthetic gene cluster, mechanism of self-resistance, and formation of uridine-5'-carboxamide.</title>
        <authorList>
            <person name="Cai W."/>
            <person name="Goswami A."/>
            <person name="Yang Z."/>
            <person name="Liu X."/>
            <person name="Green K.D."/>
            <person name="Barnard-Britson S."/>
            <person name="Baba S."/>
            <person name="Funabashi M."/>
            <person name="Nonaka K."/>
            <person name="Sunkara M."/>
            <person name="Morris A.J."/>
            <person name="Spork A.P."/>
            <person name="Ducho C."/>
            <person name="Garneau-Tsodikova S."/>
            <person name="Thorson J.S."/>
            <person name="Van Lanen S.G."/>
        </authorList>
    </citation>
    <scope>NUCLEOTIDE SEQUENCE</scope>
    <source>
        <strain evidence="5">SANK 60206</strain>
    </source>
</reference>
<dbReference type="Gene3D" id="3.30.390.50">
    <property type="entry name" value="CO dehydrogenase flavoprotein, C-terminal domain"/>
    <property type="match status" value="1"/>
</dbReference>
<evidence type="ECO:0000313" key="5">
    <source>
        <dbReference type="EMBL" id="AKC92643.1"/>
    </source>
</evidence>
<dbReference type="SUPFAM" id="SSF55447">
    <property type="entry name" value="CO dehydrogenase flavoprotein C-terminal domain-like"/>
    <property type="match status" value="1"/>
</dbReference>
<dbReference type="InterPro" id="IPR036318">
    <property type="entry name" value="FAD-bd_PCMH-like_sf"/>
</dbReference>
<dbReference type="Gene3D" id="3.30.43.10">
    <property type="entry name" value="Uridine Diphospho-n-acetylenolpyruvylglucosamine Reductase, domain 2"/>
    <property type="match status" value="1"/>
</dbReference>
<dbReference type="Pfam" id="PF03450">
    <property type="entry name" value="CO_deh_flav_C"/>
    <property type="match status" value="1"/>
</dbReference>
<keyword evidence="2" id="KW-0274">FAD</keyword>
<dbReference type="Pfam" id="PF00941">
    <property type="entry name" value="FAD_binding_5"/>
    <property type="match status" value="1"/>
</dbReference>
<dbReference type="SMART" id="SM01092">
    <property type="entry name" value="CO_deh_flav_C"/>
    <property type="match status" value="1"/>
</dbReference>